<proteinExistence type="predicted"/>
<gene>
    <name evidence="2" type="ORF">CHH28_14665</name>
</gene>
<dbReference type="KEGG" id="bsan:CHH28_14665"/>
<evidence type="ECO:0000256" key="1">
    <source>
        <dbReference type="SAM" id="MobiDB-lite"/>
    </source>
</evidence>
<organism evidence="2 3">
    <name type="scientific">Bacterioplanes sanyensis</name>
    <dbReference type="NCBI Taxonomy" id="1249553"/>
    <lineage>
        <taxon>Bacteria</taxon>
        <taxon>Pseudomonadati</taxon>
        <taxon>Pseudomonadota</taxon>
        <taxon>Gammaproteobacteria</taxon>
        <taxon>Oceanospirillales</taxon>
        <taxon>Oceanospirillaceae</taxon>
        <taxon>Bacterioplanes</taxon>
    </lineage>
</organism>
<dbReference type="Proteomes" id="UP000202440">
    <property type="component" value="Chromosome"/>
</dbReference>
<feature type="region of interest" description="Disordered" evidence="1">
    <location>
        <begin position="89"/>
        <end position="200"/>
    </location>
</feature>
<evidence type="ECO:0000313" key="3">
    <source>
        <dbReference type="Proteomes" id="UP000202440"/>
    </source>
</evidence>
<feature type="region of interest" description="Disordered" evidence="1">
    <location>
        <begin position="55"/>
        <end position="74"/>
    </location>
</feature>
<dbReference type="EMBL" id="CP022530">
    <property type="protein sequence ID" value="ASP39839.1"/>
    <property type="molecule type" value="Genomic_DNA"/>
</dbReference>
<feature type="compositionally biased region" description="Basic and acidic residues" evidence="1">
    <location>
        <begin position="130"/>
        <end position="144"/>
    </location>
</feature>
<keyword evidence="3" id="KW-1185">Reference proteome</keyword>
<protein>
    <submittedName>
        <fullName evidence="2">Uncharacterized protein</fullName>
    </submittedName>
</protein>
<dbReference type="RefSeq" id="WP_094061013.1">
    <property type="nucleotide sequence ID" value="NZ_CP022530.1"/>
</dbReference>
<dbReference type="AlphaFoldDB" id="A0A222FM56"/>
<accession>A0A222FM56</accession>
<reference evidence="2 3" key="1">
    <citation type="submission" date="2017-07" db="EMBL/GenBank/DDBJ databases">
        <title>Annotated genome sequence of Bacterioplanes sanyensis isolated from Red Sea.</title>
        <authorList>
            <person name="Rehman Z.U."/>
        </authorList>
    </citation>
    <scope>NUCLEOTIDE SEQUENCE [LARGE SCALE GENOMIC DNA]</scope>
    <source>
        <strain evidence="2 3">NV9</strain>
    </source>
</reference>
<evidence type="ECO:0000313" key="2">
    <source>
        <dbReference type="EMBL" id="ASP39839.1"/>
    </source>
</evidence>
<sequence>MTTPPPLRHYQQMVRVVRDQPHGCCRLPYQLARAYGEGSVSATETRLRSLDEIGVDARSARKPEPPATNNFVSPRESTALYHQLDGNQQSYFRGVSPNPAPTRQDGWSGTKSRAYLGGGSQESVNIQPPSERHDAASASQHHEPSSASDEAEPGASQSQVEHRPADLSYAPSTLRPGKQTKLPMVDSPSLKGIKGTDVSF</sequence>
<name>A0A222FM56_9GAMM</name>
<dbReference type="OrthoDB" id="6121231at2"/>